<evidence type="ECO:0000256" key="2">
    <source>
        <dbReference type="SAM" id="Phobius"/>
    </source>
</evidence>
<keyword evidence="2" id="KW-1133">Transmembrane helix</keyword>
<keyword evidence="2" id="KW-0812">Transmembrane</keyword>
<evidence type="ECO:0008006" key="5">
    <source>
        <dbReference type="Google" id="ProtNLM"/>
    </source>
</evidence>
<evidence type="ECO:0000313" key="4">
    <source>
        <dbReference type="Proteomes" id="UP000662185"/>
    </source>
</evidence>
<gene>
    <name evidence="3" type="ORF">H6G06_02050</name>
</gene>
<dbReference type="Proteomes" id="UP000662185">
    <property type="component" value="Unassembled WGS sequence"/>
</dbReference>
<dbReference type="AlphaFoldDB" id="A0A927A0H4"/>
<dbReference type="EMBL" id="JACJQU010000001">
    <property type="protein sequence ID" value="MBD2292295.1"/>
    <property type="molecule type" value="Genomic_DNA"/>
</dbReference>
<feature type="transmembrane region" description="Helical" evidence="2">
    <location>
        <begin position="20"/>
        <end position="41"/>
    </location>
</feature>
<evidence type="ECO:0000256" key="1">
    <source>
        <dbReference type="SAM" id="MobiDB-lite"/>
    </source>
</evidence>
<sequence>MNKNNIQNYRFVCTLTFGDIYGQIIVWLITITISLASALALMGARRPVYALATVGLVIVLTLPFLLFAFVTTLLNHIELAAVEPGTKTEPIPGNVSQQQPIQATS</sequence>
<keyword evidence="4" id="KW-1185">Reference proteome</keyword>
<name>A0A927A0H4_9NOST</name>
<proteinExistence type="predicted"/>
<accession>A0A927A0H4</accession>
<feature type="compositionally biased region" description="Polar residues" evidence="1">
    <location>
        <begin position="94"/>
        <end position="105"/>
    </location>
</feature>
<comment type="caution">
    <text evidence="3">The sequence shown here is derived from an EMBL/GenBank/DDBJ whole genome shotgun (WGS) entry which is preliminary data.</text>
</comment>
<feature type="region of interest" description="Disordered" evidence="1">
    <location>
        <begin position="85"/>
        <end position="105"/>
    </location>
</feature>
<organism evidence="3 4">
    <name type="scientific">Anabaena sphaerica FACHB-251</name>
    <dbReference type="NCBI Taxonomy" id="2692883"/>
    <lineage>
        <taxon>Bacteria</taxon>
        <taxon>Bacillati</taxon>
        <taxon>Cyanobacteriota</taxon>
        <taxon>Cyanophyceae</taxon>
        <taxon>Nostocales</taxon>
        <taxon>Nostocaceae</taxon>
        <taxon>Anabaena</taxon>
    </lineage>
</organism>
<protein>
    <recommendedName>
        <fullName evidence="5">Regulator of phycobilisome association C</fullName>
    </recommendedName>
</protein>
<keyword evidence="2" id="KW-0472">Membrane</keyword>
<evidence type="ECO:0000313" key="3">
    <source>
        <dbReference type="EMBL" id="MBD2292295.1"/>
    </source>
</evidence>
<reference evidence="4" key="1">
    <citation type="journal article" date="2020" name="ISME J.">
        <title>Comparative genomics reveals insights into cyanobacterial evolution and habitat adaptation.</title>
        <authorList>
            <person name="Chen M.Y."/>
            <person name="Teng W.K."/>
            <person name="Zhao L."/>
            <person name="Hu C.X."/>
            <person name="Zhou Y.K."/>
            <person name="Han B.P."/>
            <person name="Song L.R."/>
            <person name="Shu W.S."/>
        </authorList>
    </citation>
    <scope>NUCLEOTIDE SEQUENCE [LARGE SCALE GENOMIC DNA]</scope>
    <source>
        <strain evidence="4">FACHB-251</strain>
    </source>
</reference>
<dbReference type="RefSeq" id="WP_190556576.1">
    <property type="nucleotide sequence ID" value="NZ_JACJQU010000001.1"/>
</dbReference>
<feature type="transmembrane region" description="Helical" evidence="2">
    <location>
        <begin position="48"/>
        <end position="70"/>
    </location>
</feature>